<dbReference type="NCBIfam" id="TIGR04057">
    <property type="entry name" value="SusC_RagA_signa"/>
    <property type="match status" value="1"/>
</dbReference>
<evidence type="ECO:0000256" key="2">
    <source>
        <dbReference type="ARBA" id="ARBA00022448"/>
    </source>
</evidence>
<proteinExistence type="inferred from homology"/>
<dbReference type="Gene3D" id="2.170.130.10">
    <property type="entry name" value="TonB-dependent receptor, plug domain"/>
    <property type="match status" value="1"/>
</dbReference>
<dbReference type="Gene3D" id="2.60.40.1120">
    <property type="entry name" value="Carboxypeptidase-like, regulatory domain"/>
    <property type="match status" value="1"/>
</dbReference>
<evidence type="ECO:0000256" key="3">
    <source>
        <dbReference type="ARBA" id="ARBA00022452"/>
    </source>
</evidence>
<protein>
    <submittedName>
        <fullName evidence="13">TonB-dependent receptor plug domain protein</fullName>
    </submittedName>
</protein>
<dbReference type="Gene3D" id="2.40.170.20">
    <property type="entry name" value="TonB-dependent receptor, beta-barrel domain"/>
    <property type="match status" value="1"/>
</dbReference>
<dbReference type="InterPro" id="IPR000531">
    <property type="entry name" value="Beta-barrel_TonB"/>
</dbReference>
<keyword evidence="7 8" id="KW-0998">Cell outer membrane</keyword>
<dbReference type="InterPro" id="IPR023996">
    <property type="entry name" value="TonB-dep_OMP_SusC/RagA"/>
</dbReference>
<evidence type="ECO:0000259" key="12">
    <source>
        <dbReference type="Pfam" id="PF07715"/>
    </source>
</evidence>
<comment type="subcellular location">
    <subcellularLocation>
        <location evidence="1 8">Cell outer membrane</location>
        <topology evidence="1 8">Multi-pass membrane protein</topology>
    </subcellularLocation>
</comment>
<keyword evidence="4 8" id="KW-0812">Transmembrane</keyword>
<keyword evidence="13" id="KW-0675">Receptor</keyword>
<dbReference type="HOGENOM" id="CLU_004317_0_1_10"/>
<dbReference type="GO" id="GO:0009279">
    <property type="term" value="C:cell outer membrane"/>
    <property type="evidence" value="ECO:0007669"/>
    <property type="project" value="UniProtKB-SubCell"/>
</dbReference>
<dbReference type="FunFam" id="2.60.40.1120:FF:000003">
    <property type="entry name" value="Outer membrane protein Omp121"/>
    <property type="match status" value="1"/>
</dbReference>
<dbReference type="InterPro" id="IPR023997">
    <property type="entry name" value="TonB-dep_OMP_SusC/RagA_CS"/>
</dbReference>
<feature type="signal peptide" evidence="10">
    <location>
        <begin position="1"/>
        <end position="21"/>
    </location>
</feature>
<dbReference type="InterPro" id="IPR036942">
    <property type="entry name" value="Beta-barrel_TonB_sf"/>
</dbReference>
<evidence type="ECO:0000256" key="1">
    <source>
        <dbReference type="ARBA" id="ARBA00004571"/>
    </source>
</evidence>
<dbReference type="SUPFAM" id="SSF56935">
    <property type="entry name" value="Porins"/>
    <property type="match status" value="1"/>
</dbReference>
<dbReference type="RefSeq" id="WP_021645659.1">
    <property type="nucleotide sequence ID" value="NZ_KE993116.1"/>
</dbReference>
<comment type="similarity">
    <text evidence="8 9">Belongs to the TonB-dependent receptor family.</text>
</comment>
<dbReference type="InterPro" id="IPR012910">
    <property type="entry name" value="Plug_dom"/>
</dbReference>
<gene>
    <name evidence="13" type="ORF">HMPREF1981_02112</name>
</gene>
<feature type="domain" description="TonB-dependent receptor-like beta-barrel" evidence="11">
    <location>
        <begin position="453"/>
        <end position="838"/>
    </location>
</feature>
<dbReference type="EMBL" id="AWSV01000115">
    <property type="protein sequence ID" value="ERI84780.1"/>
    <property type="molecule type" value="Genomic_DNA"/>
</dbReference>
<keyword evidence="5 9" id="KW-0798">TonB box</keyword>
<comment type="caution">
    <text evidence="13">The sequence shown here is derived from an EMBL/GenBank/DDBJ whole genome shotgun (WGS) entry which is preliminary data.</text>
</comment>
<evidence type="ECO:0000256" key="5">
    <source>
        <dbReference type="ARBA" id="ARBA00023077"/>
    </source>
</evidence>
<evidence type="ECO:0000256" key="8">
    <source>
        <dbReference type="PROSITE-ProRule" id="PRU01360"/>
    </source>
</evidence>
<dbReference type="SUPFAM" id="SSF49464">
    <property type="entry name" value="Carboxypeptidase regulatory domain-like"/>
    <property type="match status" value="1"/>
</dbReference>
<dbReference type="Proteomes" id="UP000016496">
    <property type="component" value="Unassembled WGS sequence"/>
</dbReference>
<feature type="chain" id="PRO_5004625390" evidence="10">
    <location>
        <begin position="22"/>
        <end position="1069"/>
    </location>
</feature>
<dbReference type="InterPro" id="IPR039426">
    <property type="entry name" value="TonB-dep_rcpt-like"/>
</dbReference>
<dbReference type="InterPro" id="IPR037066">
    <property type="entry name" value="Plug_dom_sf"/>
</dbReference>
<evidence type="ECO:0000256" key="4">
    <source>
        <dbReference type="ARBA" id="ARBA00022692"/>
    </source>
</evidence>
<evidence type="ECO:0000259" key="11">
    <source>
        <dbReference type="Pfam" id="PF00593"/>
    </source>
</evidence>
<dbReference type="PROSITE" id="PS52016">
    <property type="entry name" value="TONB_DEPENDENT_REC_3"/>
    <property type="match status" value="1"/>
</dbReference>
<dbReference type="Pfam" id="PF13715">
    <property type="entry name" value="CarbopepD_reg_2"/>
    <property type="match status" value="1"/>
</dbReference>
<evidence type="ECO:0000313" key="13">
    <source>
        <dbReference type="EMBL" id="ERI84780.1"/>
    </source>
</evidence>
<evidence type="ECO:0000256" key="9">
    <source>
        <dbReference type="RuleBase" id="RU003357"/>
    </source>
</evidence>
<evidence type="ECO:0000256" key="7">
    <source>
        <dbReference type="ARBA" id="ARBA00023237"/>
    </source>
</evidence>
<keyword evidence="10" id="KW-0732">Signal</keyword>
<keyword evidence="3 8" id="KW-1134">Transmembrane beta strand</keyword>
<dbReference type="AlphaFoldDB" id="U2CJR7"/>
<dbReference type="OrthoDB" id="9768177at2"/>
<evidence type="ECO:0000256" key="10">
    <source>
        <dbReference type="SAM" id="SignalP"/>
    </source>
</evidence>
<feature type="domain" description="TonB-dependent receptor plug" evidence="12">
    <location>
        <begin position="115"/>
        <end position="224"/>
    </location>
</feature>
<accession>U2CJR7</accession>
<name>U2CJR7_9BACE</name>
<dbReference type="PATRIC" id="fig|1321819.3.peg.1946"/>
<dbReference type="Pfam" id="PF00593">
    <property type="entry name" value="TonB_dep_Rec_b-barrel"/>
    <property type="match status" value="1"/>
</dbReference>
<keyword evidence="2 8" id="KW-0813">Transport</keyword>
<dbReference type="NCBIfam" id="TIGR04056">
    <property type="entry name" value="OMP_RagA_SusC"/>
    <property type="match status" value="1"/>
</dbReference>
<evidence type="ECO:0000256" key="6">
    <source>
        <dbReference type="ARBA" id="ARBA00023136"/>
    </source>
</evidence>
<sequence>MKRKLMLLLACLFVGIGLVTAQTQKVTGVVISEEDGQPVVGASVLVKGTSQGTITDMNGNFTLPNVPSSAKTLQISYIGMQTQEVAIRSNVRIVLKSDAQQIDEVMVVAYGTAKKSSFTGSAATVKADKIEQRQVSNITGAMSGIVAGVQVTSNNSGGQPGVASKLRIRGVGSMAAGNEPLYVIDGVPFDGDLSTLNPADIESTTVLKDAASNALYGARGANGVVLLTTKKGKVGDAVITLDAKWGTNSRAVPNYDVLKNPATYLEKAYEAIYNSVFGTSKYPTAEAAHKRANALLPTNSGGGLGYQIYTVPTGEYLIGMDGKLNPKATLGYSDGTYYYTPDDWYNELFDKGNLRQEYNVAISGASEKINYYMSAGYLDDSGLIAGSGFKRYSTRIKADYQAKKWLKIGANVAYTNYNMEYPASQDNKSGTSSANLFYIANNIAPIYPMYSRDAEGNIRKDSYGFTVYDFGDRTTGGKFKRTFMSGSNPAVMVELDKRSYKADVLSSRWYATVNLYEGLKFTYNVGLDVDNTTYRRLYNAYYGQYAQVGGIVYAGSNRTYGFNQQQLLTYLKEFGKHSFDFLIGHEAYDYKYNYLRGSKEKLFNPSIIEIDNAIKNPSINSYTHNYATEGWLSRVQYDYDGKYIFSGSYRRDASSRFLKENRWGNFGSLGGAWVATKEDFMKNLTWIDFLKFKISYGVQGNDALLFTDKETQNYYPYMDQYKVSNNNDNFATSLEYKGNKNITWETSYSFNTGFDFTLFKEKLNGGIEYFNRKTTDLLYYMPVNPSNGYAFYPKNVGSISNSGLEFDLNYNIVKNRDINWNVYINATFIKNKINELAPELEGELIDGSRIYKEGKSMYQMYLRKYAGVSEKGEALYYIKTKDPDGKEILGTTTEWNKADRFETGDLLSDVYGGFGTTVNAYGFDFSISCAYQLGGKIYDGAYASFMHPGSASRAGQNWHKDILKSWSATNSKTDIPRVNASDQYTNSASDRFIISSNYLDITNITLGYTLPVSLLRKVQVNSLRVYLAADNVALFSKRKGLDPRQSYTSANAYTYSPMRTISGGIKITF</sequence>
<dbReference type="Pfam" id="PF07715">
    <property type="entry name" value="Plug"/>
    <property type="match status" value="1"/>
</dbReference>
<evidence type="ECO:0000313" key="14">
    <source>
        <dbReference type="Proteomes" id="UP000016496"/>
    </source>
</evidence>
<keyword evidence="6 8" id="KW-0472">Membrane</keyword>
<organism evidence="13 14">
    <name type="scientific">Bacteroides pyogenes F0041</name>
    <dbReference type="NCBI Taxonomy" id="1321819"/>
    <lineage>
        <taxon>Bacteria</taxon>
        <taxon>Pseudomonadati</taxon>
        <taxon>Bacteroidota</taxon>
        <taxon>Bacteroidia</taxon>
        <taxon>Bacteroidales</taxon>
        <taxon>Bacteroidaceae</taxon>
        <taxon>Bacteroides</taxon>
    </lineage>
</organism>
<reference evidence="13 14" key="1">
    <citation type="submission" date="2013-08" db="EMBL/GenBank/DDBJ databases">
        <authorList>
            <person name="Weinstock G."/>
            <person name="Sodergren E."/>
            <person name="Wylie T."/>
            <person name="Fulton L."/>
            <person name="Fulton R."/>
            <person name="Fronick C."/>
            <person name="O'Laughlin M."/>
            <person name="Godfrey J."/>
            <person name="Miner T."/>
            <person name="Herter B."/>
            <person name="Appelbaum E."/>
            <person name="Cordes M."/>
            <person name="Lek S."/>
            <person name="Wollam A."/>
            <person name="Pepin K.H."/>
            <person name="Palsikar V.B."/>
            <person name="Mitreva M."/>
            <person name="Wilson R.K."/>
        </authorList>
    </citation>
    <scope>NUCLEOTIDE SEQUENCE [LARGE SCALE GENOMIC DNA]</scope>
    <source>
        <strain evidence="13 14">F0041</strain>
    </source>
</reference>
<dbReference type="InterPro" id="IPR008969">
    <property type="entry name" value="CarboxyPept-like_regulatory"/>
</dbReference>